<dbReference type="InterPro" id="IPR008902">
    <property type="entry name" value="Rhamnosid_concanavalin"/>
</dbReference>
<dbReference type="EC" id="3.2.1.40" evidence="2"/>
<proteinExistence type="predicted"/>
<keyword evidence="9" id="KW-1185">Reference proteome</keyword>
<dbReference type="Pfam" id="PF17389">
    <property type="entry name" value="Bac_rhamnosid6H"/>
    <property type="match status" value="1"/>
</dbReference>
<organism evidence="8 9">
    <name type="scientific">Maribacter algicola</name>
    <dbReference type="NCBI Taxonomy" id="2498892"/>
    <lineage>
        <taxon>Bacteria</taxon>
        <taxon>Pseudomonadati</taxon>
        <taxon>Bacteroidota</taxon>
        <taxon>Flavobacteriia</taxon>
        <taxon>Flavobacteriales</taxon>
        <taxon>Flavobacteriaceae</taxon>
        <taxon>Maribacter</taxon>
    </lineage>
</organism>
<dbReference type="InterPro" id="IPR013737">
    <property type="entry name" value="Bac_rhamnosid_N"/>
</dbReference>
<dbReference type="InterPro" id="IPR035398">
    <property type="entry name" value="Bac_rhamnosid_C"/>
</dbReference>
<dbReference type="GO" id="GO:0030596">
    <property type="term" value="F:alpha-L-rhamnosidase activity"/>
    <property type="evidence" value="ECO:0007669"/>
    <property type="project" value="UniProtKB-EC"/>
</dbReference>
<dbReference type="InterPro" id="IPR016007">
    <property type="entry name" value="Alpha_rhamnosid"/>
</dbReference>
<evidence type="ECO:0000259" key="5">
    <source>
        <dbReference type="Pfam" id="PF08531"/>
    </source>
</evidence>
<dbReference type="PIRSF" id="PIRSF010631">
    <property type="entry name" value="A-rhamnsds"/>
    <property type="match status" value="1"/>
</dbReference>
<dbReference type="RefSeq" id="WP_125221439.1">
    <property type="nucleotide sequence ID" value="NZ_QUSX01000001.1"/>
</dbReference>
<sequence length="930" mass="105701">MKLTQNTFICLIIKIAILCFGFNRITANTAPQKDLLNPKELRVEYLENPMGITVLSPRFSWLLEGNGRNRSQSAYQILVSSSKKNLEEDQGDTWDSGKVSSHDTNQIVYAGDNLISNTDYYWKVKIWDESNQESEWSEPGHWSMGLLNFSDWQGQFISHDVGYDTTDKYDSLYLPPARYLRKSFQITKKVKRATVYSTALGLYELRLNGEKVGDDYFAPGWTDYNERLYYQTHDITNSIKQGDNAIGAVIADGWYAGYIGYALLVRLDKVREFYGVNPSFMGQLHIQYEDGTEEVLATDSTWKSNEGPVREADILMGEKYDARLEHSGWDTPGYDDQGWKTPKVYTYPDGKLEAHPSSLIKNIERLRPVKITEPEPGTYIFDLGKNFAGIAELKVEGPAGTEVRLRFGEILKQDGNIQTENLRLARATDTYILKGEGVEVWQPKFTYHGFQYVEVTGYPGKPSLDAITGIVLSSIKTDASTFKTSNEMNNTLYENIKTTQEANFFDIPTDCPQRDERLGWTGDAQTYMRSATYNADVASFMTKFLVDLDDAQRWYGAYPNFAPFPYSRPNQYSPAWMDAGIIIPYNMYKVYNDKRILEFMYKGMEKFMEFQADASTDFIRPGGGNNWGDWLAVDEETSKGYIGASFYGYDAKLMAEIAEVLGRTQDAQKYRVLFENIKKAFSEKYILPDGRTTEDTQTTYALALYFDLFPENLAEKGAARLAEKIEKNSFKFSSGFLGTKHVMLALSKYGYHDLAYKLFKQTEYPSWGYSVENGSTSIWERWNSYTKNDAENSDLNAKMNSFSHYAFGSVAEWMFLHAVGIGTEDGGYRNIRIKPVISKEVDFINGSYKSINGTIASSWKWQGNKVLMTVDIPVNTKAKVHIPIENISDLREGNKKLAKVPSIKVVATNEKEAILEIGSGTYSFSFKYAP</sequence>
<dbReference type="AlphaFoldDB" id="A0A426RKS3"/>
<dbReference type="Gene3D" id="2.60.420.10">
    <property type="entry name" value="Maltose phosphorylase, domain 3"/>
    <property type="match status" value="1"/>
</dbReference>
<dbReference type="OrthoDB" id="9815108at2"/>
<evidence type="ECO:0000313" key="8">
    <source>
        <dbReference type="EMBL" id="RRQ49618.1"/>
    </source>
</evidence>
<dbReference type="Gene3D" id="1.50.10.10">
    <property type="match status" value="1"/>
</dbReference>
<evidence type="ECO:0000256" key="1">
    <source>
        <dbReference type="ARBA" id="ARBA00001445"/>
    </source>
</evidence>
<dbReference type="InterPro" id="IPR012341">
    <property type="entry name" value="6hp_glycosidase-like_sf"/>
</dbReference>
<evidence type="ECO:0000256" key="2">
    <source>
        <dbReference type="ARBA" id="ARBA00012652"/>
    </source>
</evidence>
<feature type="domain" description="Alpha-L-rhamnosidase six-hairpin glycosidase" evidence="6">
    <location>
        <begin position="478"/>
        <end position="815"/>
    </location>
</feature>
<evidence type="ECO:0000259" key="6">
    <source>
        <dbReference type="Pfam" id="PF17389"/>
    </source>
</evidence>
<feature type="domain" description="Alpha-L-rhamnosidase concanavalin-like" evidence="4">
    <location>
        <begin position="375"/>
        <end position="472"/>
    </location>
</feature>
<dbReference type="InterPro" id="IPR035396">
    <property type="entry name" value="Bac_rhamnosid6H"/>
</dbReference>
<protein>
    <recommendedName>
        <fullName evidence="2">alpha-L-rhamnosidase</fullName>
        <ecNumber evidence="2">3.2.1.40</ecNumber>
    </recommendedName>
</protein>
<dbReference type="Pfam" id="PF05592">
    <property type="entry name" value="Bac_rhamnosid"/>
    <property type="match status" value="1"/>
</dbReference>
<keyword evidence="3" id="KW-0378">Hydrolase</keyword>
<dbReference type="Gene3D" id="2.60.40.10">
    <property type="entry name" value="Immunoglobulins"/>
    <property type="match status" value="1"/>
</dbReference>
<dbReference type="InterPro" id="IPR008928">
    <property type="entry name" value="6-hairpin_glycosidase_sf"/>
</dbReference>
<dbReference type="PANTHER" id="PTHR33307:SF6">
    <property type="entry name" value="ALPHA-RHAMNOSIDASE (EUROFUNG)-RELATED"/>
    <property type="match status" value="1"/>
</dbReference>
<dbReference type="SUPFAM" id="SSF48208">
    <property type="entry name" value="Six-hairpin glycosidases"/>
    <property type="match status" value="1"/>
</dbReference>
<evidence type="ECO:0000259" key="4">
    <source>
        <dbReference type="Pfam" id="PF05592"/>
    </source>
</evidence>
<name>A0A426RKS3_9FLAO</name>
<dbReference type="InterPro" id="IPR013783">
    <property type="entry name" value="Ig-like_fold"/>
</dbReference>
<dbReference type="Pfam" id="PF08531">
    <property type="entry name" value="Bac_rhamnosid_N"/>
    <property type="match status" value="1"/>
</dbReference>
<evidence type="ECO:0000256" key="3">
    <source>
        <dbReference type="ARBA" id="ARBA00022801"/>
    </source>
</evidence>
<evidence type="ECO:0000259" key="7">
    <source>
        <dbReference type="Pfam" id="PF17390"/>
    </source>
</evidence>
<dbReference type="GO" id="GO:0005975">
    <property type="term" value="P:carbohydrate metabolic process"/>
    <property type="evidence" value="ECO:0007669"/>
    <property type="project" value="InterPro"/>
</dbReference>
<dbReference type="Gene3D" id="2.60.120.260">
    <property type="entry name" value="Galactose-binding domain-like"/>
    <property type="match status" value="2"/>
</dbReference>
<gene>
    <name evidence="8" type="ORF">DZC72_03200</name>
</gene>
<feature type="domain" description="Bacterial alpha-L-rhamnosidase N-terminal" evidence="5">
    <location>
        <begin position="188"/>
        <end position="361"/>
    </location>
</feature>
<dbReference type="Pfam" id="PF25788">
    <property type="entry name" value="Ig_Rha78A_N"/>
    <property type="match status" value="1"/>
</dbReference>
<comment type="caution">
    <text evidence="8">The sequence shown here is derived from an EMBL/GenBank/DDBJ whole genome shotgun (WGS) entry which is preliminary data.</text>
</comment>
<reference evidence="9" key="1">
    <citation type="submission" date="2018-08" db="EMBL/GenBank/DDBJ databases">
        <authorList>
            <person name="Khan S.A."/>
            <person name="J S.E."/>
        </authorList>
    </citation>
    <scope>NUCLEOTIDE SEQUENCE [LARGE SCALE GENOMIC DNA]</scope>
    <source>
        <strain evidence="9">PoM-212</strain>
    </source>
</reference>
<evidence type="ECO:0000313" key="9">
    <source>
        <dbReference type="Proteomes" id="UP000286990"/>
    </source>
</evidence>
<dbReference type="PANTHER" id="PTHR33307">
    <property type="entry name" value="ALPHA-RHAMNOSIDASE (EUROFUNG)"/>
    <property type="match status" value="1"/>
</dbReference>
<feature type="domain" description="Alpha-L-rhamnosidase C-terminal" evidence="7">
    <location>
        <begin position="820"/>
        <end position="888"/>
    </location>
</feature>
<reference evidence="9" key="2">
    <citation type="submission" date="2018-12" db="EMBL/GenBank/DDBJ databases">
        <title>Maribacter lutimaris sp. nov., isolated from marine sediment.</title>
        <authorList>
            <person name="Kim K.K."/>
        </authorList>
    </citation>
    <scope>NUCLEOTIDE SEQUENCE [LARGE SCALE GENOMIC DNA]</scope>
    <source>
        <strain evidence="9">PoM-212</strain>
    </source>
</reference>
<comment type="catalytic activity">
    <reaction evidence="1">
        <text>Hydrolysis of terminal non-reducing alpha-L-rhamnose residues in alpha-L-rhamnosides.</text>
        <dbReference type="EC" id="3.2.1.40"/>
    </reaction>
</comment>
<dbReference type="Proteomes" id="UP000286990">
    <property type="component" value="Unassembled WGS sequence"/>
</dbReference>
<accession>A0A426RKS3</accession>
<dbReference type="Pfam" id="PF17390">
    <property type="entry name" value="Bac_rhamnosid_C"/>
    <property type="match status" value="1"/>
</dbReference>
<dbReference type="EMBL" id="QUSX01000001">
    <property type="protein sequence ID" value="RRQ49618.1"/>
    <property type="molecule type" value="Genomic_DNA"/>
</dbReference>